<evidence type="ECO:0000313" key="3">
    <source>
        <dbReference type="Proteomes" id="UP000594262"/>
    </source>
</evidence>
<proteinExistence type="predicted"/>
<dbReference type="OrthoDB" id="532484at2759"/>
<name>A0A7M5WYU7_9CNID</name>
<dbReference type="AlphaFoldDB" id="A0A7M5WYU7"/>
<dbReference type="PANTHER" id="PTHR28617">
    <property type="entry name" value="CILIA- AND FLAGELLA-ASSOCIATED PROTEIN 77"/>
    <property type="match status" value="1"/>
</dbReference>
<accession>A0A7M5WYU7</accession>
<dbReference type="InterPro" id="IPR029147">
    <property type="entry name" value="CFAP77"/>
</dbReference>
<protein>
    <submittedName>
        <fullName evidence="2">Uncharacterized protein</fullName>
    </submittedName>
</protein>
<feature type="region of interest" description="Disordered" evidence="1">
    <location>
        <begin position="98"/>
        <end position="119"/>
    </location>
</feature>
<reference evidence="2" key="1">
    <citation type="submission" date="2021-01" db="UniProtKB">
        <authorList>
            <consortium name="EnsemblMetazoa"/>
        </authorList>
    </citation>
    <scope>IDENTIFICATION</scope>
</reference>
<keyword evidence="3" id="KW-1185">Reference proteome</keyword>
<dbReference type="Proteomes" id="UP000594262">
    <property type="component" value="Unplaced"/>
</dbReference>
<dbReference type="Pfam" id="PF14825">
    <property type="entry name" value="CFAP77"/>
    <property type="match status" value="1"/>
</dbReference>
<evidence type="ECO:0000256" key="1">
    <source>
        <dbReference type="SAM" id="MobiDB-lite"/>
    </source>
</evidence>
<dbReference type="RefSeq" id="XP_066913230.1">
    <property type="nucleotide sequence ID" value="XM_067057129.1"/>
</dbReference>
<dbReference type="GeneID" id="136800470"/>
<organism evidence="2 3">
    <name type="scientific">Clytia hemisphaerica</name>
    <dbReference type="NCBI Taxonomy" id="252671"/>
    <lineage>
        <taxon>Eukaryota</taxon>
        <taxon>Metazoa</taxon>
        <taxon>Cnidaria</taxon>
        <taxon>Hydrozoa</taxon>
        <taxon>Hydroidolina</taxon>
        <taxon>Leptothecata</taxon>
        <taxon>Obeliida</taxon>
        <taxon>Clytiidae</taxon>
        <taxon>Clytia</taxon>
    </lineage>
</organism>
<dbReference type="EnsemblMetazoa" id="CLYHEMT015084.1">
    <property type="protein sequence ID" value="CLYHEMP015084.1"/>
    <property type="gene ID" value="CLYHEMG015084"/>
</dbReference>
<evidence type="ECO:0000313" key="2">
    <source>
        <dbReference type="EnsemblMetazoa" id="CLYHEMP015084.1"/>
    </source>
</evidence>
<sequence length="248" mass="28183">MTTQIIPGALRETNNPLLLKAGIGKPQPRGYSIPPDSFAYGKTNCGKSYGAGDTFIWQTKIRPLKSSEKSGERRDFITLNKAATQAGLVTAQEHFQYRATHSNGNKRGDSRQKTGGLDSTKLPLLSDRVFGLPTKHGPAYDFLEHKYQDDWLCENHRNQLSEKRKERELKKCASRTYSETCASRLRRYSPKVDERPLWQMPRFKNHAKPKLQTFRSEEARTKAFEHHISDSTSRTGVIGHGIYEDAKS</sequence>
<dbReference type="PANTHER" id="PTHR28617:SF1">
    <property type="entry name" value="CILIA- AND FLAGELLA-ASSOCIATED PROTEIN 77"/>
    <property type="match status" value="1"/>
</dbReference>